<evidence type="ECO:0000256" key="1">
    <source>
        <dbReference type="SAM" id="MobiDB-lite"/>
    </source>
</evidence>
<proteinExistence type="predicted"/>
<reference evidence="2 3" key="1">
    <citation type="journal article" date="2021" name="BMC Biol.">
        <title>Horizontally acquired antibacterial genes associated with adaptive radiation of ladybird beetles.</title>
        <authorList>
            <person name="Li H.S."/>
            <person name="Tang X.F."/>
            <person name="Huang Y.H."/>
            <person name="Xu Z.Y."/>
            <person name="Chen M.L."/>
            <person name="Du X.Y."/>
            <person name="Qiu B.Y."/>
            <person name="Chen P.T."/>
            <person name="Zhang W."/>
            <person name="Slipinski A."/>
            <person name="Escalona H.E."/>
            <person name="Waterhouse R.M."/>
            <person name="Zwick A."/>
            <person name="Pang H."/>
        </authorList>
    </citation>
    <scope>NUCLEOTIDE SEQUENCE [LARGE SCALE GENOMIC DNA]</scope>
    <source>
        <strain evidence="2">SYSU2018</strain>
    </source>
</reference>
<accession>A0ABD2MYJ1</accession>
<evidence type="ECO:0000313" key="2">
    <source>
        <dbReference type="EMBL" id="KAL3271558.1"/>
    </source>
</evidence>
<organism evidence="2 3">
    <name type="scientific">Cryptolaemus montrouzieri</name>
    <dbReference type="NCBI Taxonomy" id="559131"/>
    <lineage>
        <taxon>Eukaryota</taxon>
        <taxon>Metazoa</taxon>
        <taxon>Ecdysozoa</taxon>
        <taxon>Arthropoda</taxon>
        <taxon>Hexapoda</taxon>
        <taxon>Insecta</taxon>
        <taxon>Pterygota</taxon>
        <taxon>Neoptera</taxon>
        <taxon>Endopterygota</taxon>
        <taxon>Coleoptera</taxon>
        <taxon>Polyphaga</taxon>
        <taxon>Cucujiformia</taxon>
        <taxon>Coccinelloidea</taxon>
        <taxon>Coccinellidae</taxon>
        <taxon>Scymninae</taxon>
        <taxon>Scymnini</taxon>
        <taxon>Cryptolaemus</taxon>
    </lineage>
</organism>
<dbReference type="EMBL" id="JABFTP020000042">
    <property type="protein sequence ID" value="KAL3271558.1"/>
    <property type="molecule type" value="Genomic_DNA"/>
</dbReference>
<dbReference type="AlphaFoldDB" id="A0ABD2MYJ1"/>
<feature type="region of interest" description="Disordered" evidence="1">
    <location>
        <begin position="102"/>
        <end position="130"/>
    </location>
</feature>
<keyword evidence="3" id="KW-1185">Reference proteome</keyword>
<feature type="compositionally biased region" description="Low complexity" evidence="1">
    <location>
        <begin position="109"/>
        <end position="130"/>
    </location>
</feature>
<evidence type="ECO:0000313" key="3">
    <source>
        <dbReference type="Proteomes" id="UP001516400"/>
    </source>
</evidence>
<name>A0ABD2MYJ1_9CUCU</name>
<protein>
    <submittedName>
        <fullName evidence="2">Uncharacterized protein</fullName>
    </submittedName>
</protein>
<feature type="region of interest" description="Disordered" evidence="1">
    <location>
        <begin position="332"/>
        <end position="385"/>
    </location>
</feature>
<feature type="compositionally biased region" description="Low complexity" evidence="1">
    <location>
        <begin position="369"/>
        <end position="382"/>
    </location>
</feature>
<feature type="compositionally biased region" description="Low complexity" evidence="1">
    <location>
        <begin position="288"/>
        <end position="307"/>
    </location>
</feature>
<sequence>MENPSESVECFYSSDDDVAWGPVTPREIRRYLAQEKNVNPKQYRRQTIAILPAGTKKQPETTNMETPINSTLSSNMEYYTANESVDSGSFHSRNLKVHQHIDQNKSTVSGSSESEQENNSLNNLQDSNGDEIISISSDEDEGLGTFHIKNEQVSKNSSSSFVDLSNPISTEDQEVLNISSEDEGFEIRETTSKSQDNLPDEECNNRKDIPLVIVTSFKETEANYSKDSLSLEDENIHSHNQENFSQFPVLEKSPNNSLGISDDFPSTVSSEEHKVACSDGYSSNIQSESLNSSNISSNNIGYSPSSSPCNGGMSLDDTLEFMDNVLNGDLEDYVDETPENNRNYPEKNRSNSSNDYSDETGSKIPIPASYRSNSLNSSSSRENNFKIPQKPLRKVIKSPFVKKSAPGERNLTPVKINSPDQFKNIISPVRMYIKNSSLPVLKQTCKPSTPSSRRALEVNTPEKIVRQREHKNLVESFPEIIYKPSKQVENFGNRIIVLPENINRLIKERVVIKHEIRRQINLDESELCTSEKLCGGDLSCIINDVKNVSIHTQKNGFNV</sequence>
<dbReference type="Proteomes" id="UP001516400">
    <property type="component" value="Unassembled WGS sequence"/>
</dbReference>
<gene>
    <name evidence="2" type="ORF">HHI36_022033</name>
</gene>
<comment type="caution">
    <text evidence="2">The sequence shown here is derived from an EMBL/GenBank/DDBJ whole genome shotgun (WGS) entry which is preliminary data.</text>
</comment>
<feature type="region of interest" description="Disordered" evidence="1">
    <location>
        <begin position="288"/>
        <end position="316"/>
    </location>
</feature>